<feature type="domain" description="RsdA/BaiN/AoA(So)-like Rossmann fold-like" evidence="4">
    <location>
        <begin position="3"/>
        <end position="408"/>
    </location>
</feature>
<evidence type="ECO:0000259" key="4">
    <source>
        <dbReference type="Pfam" id="PF03486"/>
    </source>
</evidence>
<name>A0A6I6DE71_9FIRM</name>
<dbReference type="Gene3D" id="1.10.8.260">
    <property type="entry name" value="HI0933 insert domain-like"/>
    <property type="match status" value="1"/>
</dbReference>
<reference evidence="7" key="1">
    <citation type="journal article" date="2019" name="Microbiology">
        <title>Complete Genome Sequence of an Uncultured Bacterium of the Candidate Phylum Bipolaricaulota.</title>
        <authorList>
            <person name="Kadnikov V.V."/>
            <person name="Mardanov A.V."/>
            <person name="Beletsky A.V."/>
            <person name="Frank Y.A."/>
            <person name="Karnachuk O.V."/>
            <person name="Ravin N.V."/>
        </authorList>
    </citation>
    <scope>NUCLEOTIDE SEQUENCE [LARGE SCALE GENOMIC DNA]</scope>
</reference>
<dbReference type="Pfam" id="PF03486">
    <property type="entry name" value="HI0933_like"/>
    <property type="match status" value="1"/>
</dbReference>
<dbReference type="Gene3D" id="3.50.50.60">
    <property type="entry name" value="FAD/NAD(P)-binding domain"/>
    <property type="match status" value="1"/>
</dbReference>
<evidence type="ECO:0000256" key="3">
    <source>
        <dbReference type="ARBA" id="ARBA00022827"/>
    </source>
</evidence>
<dbReference type="Proteomes" id="UP000426444">
    <property type="component" value="Chromosome"/>
</dbReference>
<dbReference type="InterPro" id="IPR057661">
    <property type="entry name" value="RsdA/BaiN/AoA(So)_Rossmann"/>
</dbReference>
<dbReference type="PANTHER" id="PTHR42887:SF2">
    <property type="entry name" value="OS12G0638800 PROTEIN"/>
    <property type="match status" value="1"/>
</dbReference>
<evidence type="ECO:0000256" key="1">
    <source>
        <dbReference type="ARBA" id="ARBA00001974"/>
    </source>
</evidence>
<dbReference type="SUPFAM" id="SSF51905">
    <property type="entry name" value="FAD/NAD(P)-binding domain"/>
    <property type="match status" value="1"/>
</dbReference>
<dbReference type="KEGG" id="salq:SYNTR_2261"/>
<comment type="cofactor">
    <cofactor evidence="1">
        <name>FAD</name>
        <dbReference type="ChEBI" id="CHEBI:57692"/>
    </cofactor>
</comment>
<evidence type="ECO:0000256" key="2">
    <source>
        <dbReference type="ARBA" id="ARBA00022630"/>
    </source>
</evidence>
<evidence type="ECO:0000259" key="5">
    <source>
        <dbReference type="Pfam" id="PF22780"/>
    </source>
</evidence>
<dbReference type="InterPro" id="IPR055178">
    <property type="entry name" value="RsdA/BaiN/AoA(So)-like_dom"/>
</dbReference>
<keyword evidence="3" id="KW-0274">FAD</keyword>
<dbReference type="PRINTS" id="PR00368">
    <property type="entry name" value="FADPNR"/>
</dbReference>
<dbReference type="Gene3D" id="2.40.30.10">
    <property type="entry name" value="Translation factors"/>
    <property type="match status" value="1"/>
</dbReference>
<dbReference type="OrthoDB" id="9773233at2"/>
<dbReference type="PRINTS" id="PR00411">
    <property type="entry name" value="PNDRDTASEI"/>
</dbReference>
<dbReference type="EMBL" id="CP046457">
    <property type="protein sequence ID" value="QGU00855.1"/>
    <property type="molecule type" value="Genomic_DNA"/>
</dbReference>
<organism evidence="6 7">
    <name type="scientific">Candidatus Syntrophocurvum alkaliphilum</name>
    <dbReference type="NCBI Taxonomy" id="2293317"/>
    <lineage>
        <taxon>Bacteria</taxon>
        <taxon>Bacillati</taxon>
        <taxon>Bacillota</taxon>
        <taxon>Clostridia</taxon>
        <taxon>Eubacteriales</taxon>
        <taxon>Syntrophomonadaceae</taxon>
        <taxon>Candidatus Syntrophocurvum</taxon>
    </lineage>
</organism>
<dbReference type="InterPro" id="IPR036188">
    <property type="entry name" value="FAD/NAD-bd_sf"/>
</dbReference>
<dbReference type="InterPro" id="IPR004792">
    <property type="entry name" value="BaiN-like"/>
</dbReference>
<sequence length="413" mass="45440">MKKIIIVGAGPAGMMAAIKAAKTGANVILLEKKEKVGRKLRITGKGRCNITSALELPELIKGYPGNGRFLYSSLNEFSNKDLIEYFKDRGLKTKVERGARVFPESDNADDVVNTLLKDVINSGVTVLTAKTVTQILIKDDIARGVKTKEEDIAADAVIIATGGKSYPGTGSTGDGYRWAEQLGHNIINPRPGLVPLVTQEKWIKELQGLTLKNIKAKSFDQQGEKINEDFGEMLFTHFGISGPIILSMSREIALYIDKKNKNVQIIIDLKPALSEEKLDERIQREFLKNSRKQFKNSLDDLLPQKLIPVIIKLSKISSEKECNSISRNERKNLVYLLKNLSLTVIGTRSIEEAIVTAGGVDVKEINPKNLQSKKIKNLYFAGEVIDVDGYTGGFNLQAAFSTGYVAGKNAGLM</sequence>
<keyword evidence="2" id="KW-0285">Flavoprotein</keyword>
<dbReference type="NCBIfam" id="TIGR00275">
    <property type="entry name" value="aminoacetone oxidase family FAD-binding enzyme"/>
    <property type="match status" value="1"/>
</dbReference>
<evidence type="ECO:0000313" key="6">
    <source>
        <dbReference type="EMBL" id="QGU00855.1"/>
    </source>
</evidence>
<gene>
    <name evidence="6" type="ORF">SYNTR_2261</name>
</gene>
<dbReference type="Pfam" id="PF22780">
    <property type="entry name" value="HI0933_like_1st"/>
    <property type="match status" value="1"/>
</dbReference>
<dbReference type="InterPro" id="IPR023166">
    <property type="entry name" value="BaiN-like_dom_sf"/>
</dbReference>
<accession>A0A6I6DE71</accession>
<keyword evidence="7" id="KW-1185">Reference proteome</keyword>
<protein>
    <submittedName>
        <fullName evidence="6">Putative flavin-containing protein YtfP</fullName>
    </submittedName>
</protein>
<feature type="domain" description="RsdA/BaiN/AoA(So)-like insert" evidence="5">
    <location>
        <begin position="190"/>
        <end position="355"/>
    </location>
</feature>
<proteinExistence type="predicted"/>
<dbReference type="PANTHER" id="PTHR42887">
    <property type="entry name" value="OS12G0638800 PROTEIN"/>
    <property type="match status" value="1"/>
</dbReference>
<evidence type="ECO:0000313" key="7">
    <source>
        <dbReference type="Proteomes" id="UP000426444"/>
    </source>
</evidence>
<dbReference type="AlphaFoldDB" id="A0A6I6DE71"/>
<dbReference type="SUPFAM" id="SSF160996">
    <property type="entry name" value="HI0933 insert domain-like"/>
    <property type="match status" value="1"/>
</dbReference>
<dbReference type="RefSeq" id="WP_156204600.1">
    <property type="nucleotide sequence ID" value="NZ_CP046457.1"/>
</dbReference>